<dbReference type="PANTHER" id="PTHR15590:SF0">
    <property type="entry name" value="CX9C MOTIF-CONTAINING PROTEIN 4"/>
    <property type="match status" value="1"/>
</dbReference>
<accession>A0A1G4M974</accession>
<dbReference type="InterPro" id="IPR027179">
    <property type="entry name" value="CMC4"/>
</dbReference>
<evidence type="ECO:0000313" key="9">
    <source>
        <dbReference type="Proteomes" id="UP000190831"/>
    </source>
</evidence>
<feature type="disulfide bond" evidence="7">
    <location>
        <begin position="15"/>
        <end position="26"/>
    </location>
</feature>
<dbReference type="Pfam" id="PF08991">
    <property type="entry name" value="CMC4"/>
    <property type="match status" value="1"/>
</dbReference>
<evidence type="ECO:0000256" key="1">
    <source>
        <dbReference type="ARBA" id="ARBA00004569"/>
    </source>
</evidence>
<dbReference type="AlphaFoldDB" id="A0A1G4M974"/>
<evidence type="ECO:0000256" key="4">
    <source>
        <dbReference type="ARBA" id="ARBA00022737"/>
    </source>
</evidence>
<dbReference type="STRING" id="4955.A0A1G4M974"/>
<protein>
    <recommendedName>
        <fullName evidence="3">Cx9C motif-containing protein 4, mitochondrial</fullName>
    </recommendedName>
</protein>
<dbReference type="OrthoDB" id="13601at2759"/>
<comment type="similarity">
    <text evidence="2">Belongs to the CMC4 family.</text>
</comment>
<keyword evidence="9" id="KW-1185">Reference proteome</keyword>
<feature type="disulfide bond" evidence="7">
    <location>
        <begin position="5"/>
        <end position="36"/>
    </location>
</feature>
<organism evidence="8 9">
    <name type="scientific">Lachancea fermentati</name>
    <name type="common">Zygosaccharomyces fermentati</name>
    <dbReference type="NCBI Taxonomy" id="4955"/>
    <lineage>
        <taxon>Eukaryota</taxon>
        <taxon>Fungi</taxon>
        <taxon>Dikarya</taxon>
        <taxon>Ascomycota</taxon>
        <taxon>Saccharomycotina</taxon>
        <taxon>Saccharomycetes</taxon>
        <taxon>Saccharomycetales</taxon>
        <taxon>Saccharomycetaceae</taxon>
        <taxon>Lachancea</taxon>
    </lineage>
</organism>
<evidence type="ECO:0000256" key="7">
    <source>
        <dbReference type="PIRSR" id="PIRSR627179-50"/>
    </source>
</evidence>
<dbReference type="InterPro" id="IPR009069">
    <property type="entry name" value="Cys_alpha_HP_mot_SF"/>
</dbReference>
<dbReference type="GO" id="GO:0005758">
    <property type="term" value="C:mitochondrial intermembrane space"/>
    <property type="evidence" value="ECO:0007669"/>
    <property type="project" value="UniProtKB-SubCell"/>
</dbReference>
<comment type="subcellular location">
    <subcellularLocation>
        <location evidence="1">Mitochondrion intermembrane space</location>
    </subcellularLocation>
</comment>
<dbReference type="FunFam" id="1.10.287.1130:FF:000008">
    <property type="entry name" value="Cx9C motif-containing protein 4, mitochondrial"/>
    <property type="match status" value="1"/>
</dbReference>
<dbReference type="OMA" id="YQEEKCQ"/>
<feature type="disulfide bond" evidence="7">
    <location>
        <begin position="37"/>
        <end position="53"/>
    </location>
</feature>
<sequence length="78" mass="8919">MSDPCKPQACAIQDCLRKNGFNESGCTQLIDQLYQCCSKFYLENGSEARSPCCPIPRLLQFKMEQRAREELDAKLLDK</sequence>
<keyword evidence="6 7" id="KW-1015">Disulfide bond</keyword>
<dbReference type="PANTHER" id="PTHR15590">
    <property type="entry name" value="CX9C MOTIF-CONTAINING PROTEIN 4"/>
    <property type="match status" value="1"/>
</dbReference>
<dbReference type="EMBL" id="LT598485">
    <property type="protein sequence ID" value="SCW00381.1"/>
    <property type="molecule type" value="Genomic_DNA"/>
</dbReference>
<dbReference type="Gene3D" id="1.10.287.1130">
    <property type="entry name" value="CytochromE C oxidase copper chaperone"/>
    <property type="match status" value="1"/>
</dbReference>
<keyword evidence="4" id="KW-0677">Repeat</keyword>
<evidence type="ECO:0000256" key="5">
    <source>
        <dbReference type="ARBA" id="ARBA00023128"/>
    </source>
</evidence>
<gene>
    <name evidence="8" type="ORF">LAFE_0C02938G</name>
</gene>
<name>A0A1G4M974_LACFM</name>
<dbReference type="SUPFAM" id="SSF47072">
    <property type="entry name" value="Cysteine alpha-hairpin motif"/>
    <property type="match status" value="1"/>
</dbReference>
<evidence type="ECO:0000256" key="2">
    <source>
        <dbReference type="ARBA" id="ARBA00009858"/>
    </source>
</evidence>
<proteinExistence type="inferred from homology"/>
<keyword evidence="5" id="KW-0496">Mitochondrion</keyword>
<evidence type="ECO:0000313" key="8">
    <source>
        <dbReference type="EMBL" id="SCW00381.1"/>
    </source>
</evidence>
<evidence type="ECO:0000256" key="6">
    <source>
        <dbReference type="ARBA" id="ARBA00023157"/>
    </source>
</evidence>
<dbReference type="PROSITE" id="PS51808">
    <property type="entry name" value="CHCH"/>
    <property type="match status" value="1"/>
</dbReference>
<evidence type="ECO:0000256" key="3">
    <source>
        <dbReference type="ARBA" id="ARBA00019406"/>
    </source>
</evidence>
<dbReference type="Proteomes" id="UP000190831">
    <property type="component" value="Chromosome C"/>
</dbReference>
<reference evidence="8 9" key="1">
    <citation type="submission" date="2016-03" db="EMBL/GenBank/DDBJ databases">
        <authorList>
            <person name="Devillers H."/>
        </authorList>
    </citation>
    <scope>NUCLEOTIDE SEQUENCE [LARGE SCALE GENOMIC DNA]</scope>
    <source>
        <strain evidence="8">CBS 6772</strain>
    </source>
</reference>